<dbReference type="EMBL" id="JAVXUO010001587">
    <property type="protein sequence ID" value="KAK2980848.1"/>
    <property type="molecule type" value="Genomic_DNA"/>
</dbReference>
<organism evidence="1 2">
    <name type="scientific">Escallonia rubra</name>
    <dbReference type="NCBI Taxonomy" id="112253"/>
    <lineage>
        <taxon>Eukaryota</taxon>
        <taxon>Viridiplantae</taxon>
        <taxon>Streptophyta</taxon>
        <taxon>Embryophyta</taxon>
        <taxon>Tracheophyta</taxon>
        <taxon>Spermatophyta</taxon>
        <taxon>Magnoliopsida</taxon>
        <taxon>eudicotyledons</taxon>
        <taxon>Gunneridae</taxon>
        <taxon>Pentapetalae</taxon>
        <taxon>asterids</taxon>
        <taxon>campanulids</taxon>
        <taxon>Escalloniales</taxon>
        <taxon>Escalloniaceae</taxon>
        <taxon>Escallonia</taxon>
    </lineage>
</organism>
<accession>A0AA88UFP8</accession>
<dbReference type="Pfam" id="PF05278">
    <property type="entry name" value="PEARLI-4"/>
    <property type="match status" value="1"/>
</dbReference>
<dbReference type="PANTHER" id="PTHR35358:SF10">
    <property type="entry name" value="PLANT PHOSPHOLIPASE-LIKE PROTEIN"/>
    <property type="match status" value="1"/>
</dbReference>
<comment type="caution">
    <text evidence="1">The sequence shown here is derived from an EMBL/GenBank/DDBJ whole genome shotgun (WGS) entry which is preliminary data.</text>
</comment>
<proteinExistence type="predicted"/>
<dbReference type="AlphaFoldDB" id="A0AA88UFP8"/>
<keyword evidence="2" id="KW-1185">Reference proteome</keyword>
<evidence type="ECO:0000313" key="2">
    <source>
        <dbReference type="Proteomes" id="UP001187471"/>
    </source>
</evidence>
<name>A0AA88UFP8_9ASTE</name>
<dbReference type="InterPro" id="IPR007942">
    <property type="entry name" value="PLipase-like"/>
</dbReference>
<reference evidence="1" key="1">
    <citation type="submission" date="2022-12" db="EMBL/GenBank/DDBJ databases">
        <title>Draft genome assemblies for two species of Escallonia (Escalloniales).</title>
        <authorList>
            <person name="Chanderbali A."/>
            <person name="Dervinis C."/>
            <person name="Anghel I."/>
            <person name="Soltis D."/>
            <person name="Soltis P."/>
            <person name="Zapata F."/>
        </authorList>
    </citation>
    <scope>NUCLEOTIDE SEQUENCE</scope>
    <source>
        <strain evidence="1">UCBG92.1500</strain>
        <tissue evidence="1">Leaf</tissue>
    </source>
</reference>
<dbReference type="Proteomes" id="UP001187471">
    <property type="component" value="Unassembled WGS sequence"/>
</dbReference>
<evidence type="ECO:0000313" key="1">
    <source>
        <dbReference type="EMBL" id="KAK2980848.1"/>
    </source>
</evidence>
<sequence length="254" mass="28628">MSMMGELTFFLGLQIKQSKDGIFINQAKYTKELLKRFDMEASNAFDTPMSSSLKLDKDEKGKDVDIKRYRVSTSRHSVEPQVLFVLSISEEVSGMPTLVGLGTILKKPLPGVDVVRSGVAGDTFNKTQLEEDFHESSTARSNVLGMLCGIYQKLENAEFKYVTLVELKSMLGVVQDLESARLEVSWLREILDEVCKALRLSKGYPKLKVALASNCQEIEIKKKELDINGQAKMEKVSLQQKQVSTKRERESYKC</sequence>
<evidence type="ECO:0008006" key="3">
    <source>
        <dbReference type="Google" id="ProtNLM"/>
    </source>
</evidence>
<dbReference type="PANTHER" id="PTHR35358">
    <property type="entry name" value="OS06G0711100 PROTEIN"/>
    <property type="match status" value="1"/>
</dbReference>
<gene>
    <name evidence="1" type="ORF">RJ640_020500</name>
</gene>
<protein>
    <recommendedName>
        <fullName evidence="3">Reverse transcriptase Ty1/copia-type domain-containing protein</fullName>
    </recommendedName>
</protein>